<evidence type="ECO:0000313" key="3">
    <source>
        <dbReference type="Proteomes" id="UP001153269"/>
    </source>
</evidence>
<comment type="caution">
    <text evidence="2">The sequence shown here is derived from an EMBL/GenBank/DDBJ whole genome shotgun (WGS) entry which is preliminary data.</text>
</comment>
<organism evidence="2 3">
    <name type="scientific">Pleuronectes platessa</name>
    <name type="common">European plaice</name>
    <dbReference type="NCBI Taxonomy" id="8262"/>
    <lineage>
        <taxon>Eukaryota</taxon>
        <taxon>Metazoa</taxon>
        <taxon>Chordata</taxon>
        <taxon>Craniata</taxon>
        <taxon>Vertebrata</taxon>
        <taxon>Euteleostomi</taxon>
        <taxon>Actinopterygii</taxon>
        <taxon>Neopterygii</taxon>
        <taxon>Teleostei</taxon>
        <taxon>Neoteleostei</taxon>
        <taxon>Acanthomorphata</taxon>
        <taxon>Carangaria</taxon>
        <taxon>Pleuronectiformes</taxon>
        <taxon>Pleuronectoidei</taxon>
        <taxon>Pleuronectidae</taxon>
        <taxon>Pleuronectes</taxon>
    </lineage>
</organism>
<proteinExistence type="predicted"/>
<gene>
    <name evidence="2" type="ORF">PLEPLA_LOCUS4225</name>
</gene>
<dbReference type="EMBL" id="CADEAL010000208">
    <property type="protein sequence ID" value="CAB1416434.1"/>
    <property type="molecule type" value="Genomic_DNA"/>
</dbReference>
<accession>A0A9N7Y9P8</accession>
<feature type="compositionally biased region" description="Basic and acidic residues" evidence="1">
    <location>
        <begin position="142"/>
        <end position="154"/>
    </location>
</feature>
<sequence>MSLPQLNQSGCVLRRLHLKIHCVQAARIDCPILKNYHRTEELIQWQTPVTVMLIGKAEEVRLSPGPFGFITPHRGRDKLRMISKSQQLCAVRLLHEPPSISLQSAPSACPLPCSPVTASLAAKTLTVFQRRRGHPSAPNEESVARIKQENKTEENAAGGNGRDPNQEGYPCKNKEKFVRPKLRLLEFRAAEKERARKGEGKAS</sequence>
<protein>
    <submittedName>
        <fullName evidence="2">Uncharacterized protein</fullName>
    </submittedName>
</protein>
<evidence type="ECO:0000256" key="1">
    <source>
        <dbReference type="SAM" id="MobiDB-lite"/>
    </source>
</evidence>
<reference evidence="2" key="1">
    <citation type="submission" date="2020-03" db="EMBL/GenBank/DDBJ databases">
        <authorList>
            <person name="Weist P."/>
        </authorList>
    </citation>
    <scope>NUCLEOTIDE SEQUENCE</scope>
</reference>
<name>A0A9N7Y9P8_PLEPL</name>
<dbReference type="AlphaFoldDB" id="A0A9N7Y9P8"/>
<feature type="region of interest" description="Disordered" evidence="1">
    <location>
        <begin position="130"/>
        <end position="175"/>
    </location>
</feature>
<evidence type="ECO:0000313" key="2">
    <source>
        <dbReference type="EMBL" id="CAB1416434.1"/>
    </source>
</evidence>
<dbReference type="Proteomes" id="UP001153269">
    <property type="component" value="Unassembled WGS sequence"/>
</dbReference>
<keyword evidence="3" id="KW-1185">Reference proteome</keyword>